<comment type="cofactor">
    <cofactor evidence="1">
        <name>Mg(2+)</name>
        <dbReference type="ChEBI" id="CHEBI:18420"/>
    </cofactor>
</comment>
<dbReference type="InterPro" id="IPR029060">
    <property type="entry name" value="PIN-like_dom_sf"/>
</dbReference>
<evidence type="ECO:0000256" key="5">
    <source>
        <dbReference type="ARBA" id="ARBA00022801"/>
    </source>
</evidence>
<evidence type="ECO:0000259" key="8">
    <source>
        <dbReference type="Pfam" id="PF01850"/>
    </source>
</evidence>
<dbReference type="GO" id="GO:0016787">
    <property type="term" value="F:hydrolase activity"/>
    <property type="evidence" value="ECO:0007669"/>
    <property type="project" value="UniProtKB-KW"/>
</dbReference>
<keyword evidence="2" id="KW-1277">Toxin-antitoxin system</keyword>
<evidence type="ECO:0000256" key="1">
    <source>
        <dbReference type="ARBA" id="ARBA00001946"/>
    </source>
</evidence>
<keyword evidence="10" id="KW-1185">Reference proteome</keyword>
<keyword evidence="6" id="KW-0460">Magnesium</keyword>
<protein>
    <submittedName>
        <fullName evidence="9">Type II toxin-antitoxin system VapC family toxin</fullName>
    </submittedName>
</protein>
<dbReference type="RefSeq" id="WP_148918188.1">
    <property type="nucleotide sequence ID" value="NZ_VTAV01000002.1"/>
</dbReference>
<dbReference type="InterPro" id="IPR050556">
    <property type="entry name" value="Type_II_TA_system_RNase"/>
</dbReference>
<evidence type="ECO:0000313" key="10">
    <source>
        <dbReference type="Proteomes" id="UP000322362"/>
    </source>
</evidence>
<evidence type="ECO:0000256" key="3">
    <source>
        <dbReference type="ARBA" id="ARBA00022722"/>
    </source>
</evidence>
<name>A0A5D4H9Z5_9SPHI</name>
<evidence type="ECO:0000256" key="6">
    <source>
        <dbReference type="ARBA" id="ARBA00022842"/>
    </source>
</evidence>
<accession>A0A5D4H9Z5</accession>
<comment type="caution">
    <text evidence="9">The sequence shown here is derived from an EMBL/GenBank/DDBJ whole genome shotgun (WGS) entry which is preliminary data.</text>
</comment>
<evidence type="ECO:0000313" key="9">
    <source>
        <dbReference type="EMBL" id="TYR37447.1"/>
    </source>
</evidence>
<reference evidence="9 10" key="1">
    <citation type="submission" date="2019-08" db="EMBL/GenBank/DDBJ databases">
        <title>Phlebobacter frassis gen. nov. sp. nov., a new member of family Sphingobacteriaceae isolated from sand fly rearing media.</title>
        <authorList>
            <person name="Kakumanu M.L."/>
            <person name="Marayati B.F."/>
            <person name="Wada-Katsumata A."/>
            <person name="Wasserberg G."/>
            <person name="Schal C."/>
            <person name="Apperson C.S."/>
            <person name="Ponnusamy L."/>
        </authorList>
    </citation>
    <scope>NUCLEOTIDE SEQUENCE [LARGE SCALE GENOMIC DNA]</scope>
    <source>
        <strain evidence="9 10">SSI9</strain>
    </source>
</reference>
<evidence type="ECO:0000256" key="4">
    <source>
        <dbReference type="ARBA" id="ARBA00022723"/>
    </source>
</evidence>
<organism evidence="9 10">
    <name type="scientific">Sphingobacterium phlebotomi</name>
    <dbReference type="NCBI Taxonomy" id="2605433"/>
    <lineage>
        <taxon>Bacteria</taxon>
        <taxon>Pseudomonadati</taxon>
        <taxon>Bacteroidota</taxon>
        <taxon>Sphingobacteriia</taxon>
        <taxon>Sphingobacteriales</taxon>
        <taxon>Sphingobacteriaceae</taxon>
        <taxon>Sphingobacterium</taxon>
    </lineage>
</organism>
<dbReference type="GO" id="GO:0046872">
    <property type="term" value="F:metal ion binding"/>
    <property type="evidence" value="ECO:0007669"/>
    <property type="project" value="UniProtKB-KW"/>
</dbReference>
<dbReference type="EMBL" id="VTAV01000002">
    <property type="protein sequence ID" value="TYR37447.1"/>
    <property type="molecule type" value="Genomic_DNA"/>
</dbReference>
<dbReference type="Proteomes" id="UP000322362">
    <property type="component" value="Unassembled WGS sequence"/>
</dbReference>
<sequence length="125" mass="13976">MGTGYLIDTNVLIDAQMDRLPAESKAFLAKIIDENFTISFVTYIEYLGFKGVSKMAEQFIKLADVIEIDKSIIDTCIDLRKKHTIKLPDAIIAATALAKKLTLLTRNTADFKGIKGLKLINPWEI</sequence>
<dbReference type="AlphaFoldDB" id="A0A5D4H9Z5"/>
<keyword evidence="3" id="KW-0540">Nuclease</keyword>
<dbReference type="PANTHER" id="PTHR33653">
    <property type="entry name" value="RIBONUCLEASE VAPC2"/>
    <property type="match status" value="1"/>
</dbReference>
<feature type="domain" description="PIN" evidence="8">
    <location>
        <begin position="5"/>
        <end position="112"/>
    </location>
</feature>
<dbReference type="SUPFAM" id="SSF88723">
    <property type="entry name" value="PIN domain-like"/>
    <property type="match status" value="1"/>
</dbReference>
<dbReference type="GO" id="GO:0004518">
    <property type="term" value="F:nuclease activity"/>
    <property type="evidence" value="ECO:0007669"/>
    <property type="project" value="UniProtKB-KW"/>
</dbReference>
<keyword evidence="4" id="KW-0479">Metal-binding</keyword>
<dbReference type="Gene3D" id="3.40.50.1010">
    <property type="entry name" value="5'-nuclease"/>
    <property type="match status" value="1"/>
</dbReference>
<dbReference type="PANTHER" id="PTHR33653:SF1">
    <property type="entry name" value="RIBONUCLEASE VAPC2"/>
    <property type="match status" value="1"/>
</dbReference>
<evidence type="ECO:0000256" key="2">
    <source>
        <dbReference type="ARBA" id="ARBA00022649"/>
    </source>
</evidence>
<evidence type="ECO:0000256" key="7">
    <source>
        <dbReference type="ARBA" id="ARBA00038093"/>
    </source>
</evidence>
<dbReference type="CDD" id="cd18738">
    <property type="entry name" value="PIN_VapC4-5_FitB-like"/>
    <property type="match status" value="1"/>
</dbReference>
<comment type="similarity">
    <text evidence="7">Belongs to the PINc/VapC protein family.</text>
</comment>
<proteinExistence type="inferred from homology"/>
<gene>
    <name evidence="9" type="ORF">FXV77_05430</name>
</gene>
<dbReference type="Pfam" id="PF01850">
    <property type="entry name" value="PIN"/>
    <property type="match status" value="1"/>
</dbReference>
<dbReference type="InterPro" id="IPR002716">
    <property type="entry name" value="PIN_dom"/>
</dbReference>
<keyword evidence="5" id="KW-0378">Hydrolase</keyword>